<organism evidence="3 4">
    <name type="scientific">Candidatus Nomurabacteria bacterium RIFCSPLOWO2_01_FULL_42_17</name>
    <dbReference type="NCBI Taxonomy" id="1801780"/>
    <lineage>
        <taxon>Bacteria</taxon>
        <taxon>Candidatus Nomuraibacteriota</taxon>
    </lineage>
</organism>
<dbReference type="CDD" id="cd12797">
    <property type="entry name" value="M23_peptidase"/>
    <property type="match status" value="1"/>
</dbReference>
<feature type="domain" description="LysM" evidence="2">
    <location>
        <begin position="126"/>
        <end position="170"/>
    </location>
</feature>
<dbReference type="Proteomes" id="UP000178104">
    <property type="component" value="Unassembled WGS sequence"/>
</dbReference>
<name>A0A1F6XN11_9BACT</name>
<evidence type="ECO:0000313" key="3">
    <source>
        <dbReference type="EMBL" id="OGI95527.1"/>
    </source>
</evidence>
<reference evidence="3 4" key="1">
    <citation type="journal article" date="2016" name="Nat. Commun.">
        <title>Thousands of microbial genomes shed light on interconnected biogeochemical processes in an aquifer system.</title>
        <authorList>
            <person name="Anantharaman K."/>
            <person name="Brown C.T."/>
            <person name="Hug L.A."/>
            <person name="Sharon I."/>
            <person name="Castelle C.J."/>
            <person name="Probst A.J."/>
            <person name="Thomas B.C."/>
            <person name="Singh A."/>
            <person name="Wilkins M.J."/>
            <person name="Karaoz U."/>
            <person name="Brodie E.L."/>
            <person name="Williams K.H."/>
            <person name="Hubbard S.S."/>
            <person name="Banfield J.F."/>
        </authorList>
    </citation>
    <scope>NUCLEOTIDE SEQUENCE [LARGE SCALE GENOMIC DNA]</scope>
</reference>
<dbReference type="CDD" id="cd00118">
    <property type="entry name" value="LysM"/>
    <property type="match status" value="2"/>
</dbReference>
<dbReference type="InterPro" id="IPR036779">
    <property type="entry name" value="LysM_dom_sf"/>
</dbReference>
<evidence type="ECO:0000256" key="1">
    <source>
        <dbReference type="SAM" id="SignalP"/>
    </source>
</evidence>
<dbReference type="Pfam" id="PF01476">
    <property type="entry name" value="LysM"/>
    <property type="match status" value="2"/>
</dbReference>
<feature type="domain" description="LysM" evidence="2">
    <location>
        <begin position="176"/>
        <end position="220"/>
    </location>
</feature>
<comment type="caution">
    <text evidence="3">The sequence shown here is derived from an EMBL/GenBank/DDBJ whole genome shotgun (WGS) entry which is preliminary data.</text>
</comment>
<keyword evidence="1" id="KW-0732">Signal</keyword>
<dbReference type="STRING" id="1801780.A2917_03155"/>
<dbReference type="InterPro" id="IPR016047">
    <property type="entry name" value="M23ase_b-sheet_dom"/>
</dbReference>
<dbReference type="GO" id="GO:0004222">
    <property type="term" value="F:metalloendopeptidase activity"/>
    <property type="evidence" value="ECO:0007669"/>
    <property type="project" value="TreeGrafter"/>
</dbReference>
<dbReference type="SUPFAM" id="SSF54106">
    <property type="entry name" value="LysM domain"/>
    <property type="match status" value="2"/>
</dbReference>
<dbReference type="PROSITE" id="PS51782">
    <property type="entry name" value="LYSM"/>
    <property type="match status" value="2"/>
</dbReference>
<evidence type="ECO:0000259" key="2">
    <source>
        <dbReference type="PROSITE" id="PS51782"/>
    </source>
</evidence>
<dbReference type="InterPro" id="IPR018392">
    <property type="entry name" value="LysM"/>
</dbReference>
<dbReference type="InterPro" id="IPR050570">
    <property type="entry name" value="Cell_wall_metabolism_enzyme"/>
</dbReference>
<dbReference type="Pfam" id="PF01551">
    <property type="entry name" value="Peptidase_M23"/>
    <property type="match status" value="1"/>
</dbReference>
<dbReference type="SUPFAM" id="SSF51261">
    <property type="entry name" value="Duplicated hybrid motif"/>
    <property type="match status" value="1"/>
</dbReference>
<dbReference type="PANTHER" id="PTHR21666">
    <property type="entry name" value="PEPTIDASE-RELATED"/>
    <property type="match status" value="1"/>
</dbReference>
<dbReference type="PANTHER" id="PTHR21666:SF270">
    <property type="entry name" value="MUREIN HYDROLASE ACTIVATOR ENVC"/>
    <property type="match status" value="1"/>
</dbReference>
<dbReference type="Gene3D" id="3.10.350.10">
    <property type="entry name" value="LysM domain"/>
    <property type="match status" value="2"/>
</dbReference>
<evidence type="ECO:0000313" key="4">
    <source>
        <dbReference type="Proteomes" id="UP000178104"/>
    </source>
</evidence>
<sequence>MLFSLCLRVIFVLSFMSAPVQVQASFFSAILGGEAHAETEVVDPTQLNQNIQKNSQTMGLLQANVSPSSVIQEKQEKKGKKSSEIGGTIGGDVDMNIVSDNALLPATGPMGVSDGKDGIDALKETSVYVVRKGDSISGIAEMFGVSINTILLANDIKRGDKLSEGDVLFIFPFSSKEHTISKGQTLKSIAKLYKVDIIDITLYNDIAQDSDLKIGDKILIPGADSMDNEGGDKPASNLGSALARDKNYYATHPIQNLVGYFINPVPTGHKTQGLHGPGHRGIDIGDKTGANIYASAPGVVSIVKTGCKLGQTRCAGGYGNMVVIAHPNGTKTLYAHQSKVLTHTGAKVERGEVIGYVGSTGRSTGPHIHFEVLGAKNPGSDWSWSN</sequence>
<accession>A0A1F6XN11</accession>
<dbReference type="AlphaFoldDB" id="A0A1F6XN11"/>
<proteinExistence type="predicted"/>
<dbReference type="Gene3D" id="2.70.70.10">
    <property type="entry name" value="Glucose Permease (Domain IIA)"/>
    <property type="match status" value="1"/>
</dbReference>
<feature type="signal peptide" evidence="1">
    <location>
        <begin position="1"/>
        <end position="24"/>
    </location>
</feature>
<dbReference type="InterPro" id="IPR011055">
    <property type="entry name" value="Dup_hybrid_motif"/>
</dbReference>
<dbReference type="EMBL" id="MFVE01000005">
    <property type="protein sequence ID" value="OGI95527.1"/>
    <property type="molecule type" value="Genomic_DNA"/>
</dbReference>
<feature type="chain" id="PRO_5009527441" description="LysM domain-containing protein" evidence="1">
    <location>
        <begin position="25"/>
        <end position="386"/>
    </location>
</feature>
<dbReference type="SMART" id="SM00257">
    <property type="entry name" value="LysM"/>
    <property type="match status" value="2"/>
</dbReference>
<gene>
    <name evidence="3" type="ORF">A2917_03155</name>
</gene>
<protein>
    <recommendedName>
        <fullName evidence="2">LysM domain-containing protein</fullName>
    </recommendedName>
</protein>